<comment type="caution">
    <text evidence="1">The sequence shown here is derived from an EMBL/GenBank/DDBJ whole genome shotgun (WGS) entry which is preliminary data.</text>
</comment>
<sequence>MTRRVAHVGDPTVPGLGAATTLHPQVQGVSGKFFVDCNVAKPSSQATDAELAKKLGDFSMALVDTKAFTECKIVSCQT</sequence>
<proteinExistence type="predicted"/>
<dbReference type="AlphaFoldDB" id="A0A843VU87"/>
<dbReference type="Proteomes" id="UP000652761">
    <property type="component" value="Unassembled WGS sequence"/>
</dbReference>
<reference evidence="1" key="1">
    <citation type="submission" date="2017-07" db="EMBL/GenBank/DDBJ databases">
        <title>Taro Niue Genome Assembly and Annotation.</title>
        <authorList>
            <person name="Atibalentja N."/>
            <person name="Keating K."/>
            <person name="Fields C.J."/>
        </authorList>
    </citation>
    <scope>NUCLEOTIDE SEQUENCE</scope>
    <source>
        <strain evidence="1">Niue_2</strain>
        <tissue evidence="1">Leaf</tissue>
    </source>
</reference>
<dbReference type="EMBL" id="NMUH01002207">
    <property type="protein sequence ID" value="MQL98566.1"/>
    <property type="molecule type" value="Genomic_DNA"/>
</dbReference>
<evidence type="ECO:0000313" key="1">
    <source>
        <dbReference type="EMBL" id="MQL98566.1"/>
    </source>
</evidence>
<name>A0A843VU87_COLES</name>
<gene>
    <name evidence="1" type="ORF">Taro_031278</name>
</gene>
<keyword evidence="2" id="KW-1185">Reference proteome</keyword>
<dbReference type="OrthoDB" id="684667at2759"/>
<protein>
    <submittedName>
        <fullName evidence="1">Uncharacterized protein</fullName>
    </submittedName>
</protein>
<evidence type="ECO:0000313" key="2">
    <source>
        <dbReference type="Proteomes" id="UP000652761"/>
    </source>
</evidence>
<organism evidence="1 2">
    <name type="scientific">Colocasia esculenta</name>
    <name type="common">Wild taro</name>
    <name type="synonym">Arum esculentum</name>
    <dbReference type="NCBI Taxonomy" id="4460"/>
    <lineage>
        <taxon>Eukaryota</taxon>
        <taxon>Viridiplantae</taxon>
        <taxon>Streptophyta</taxon>
        <taxon>Embryophyta</taxon>
        <taxon>Tracheophyta</taxon>
        <taxon>Spermatophyta</taxon>
        <taxon>Magnoliopsida</taxon>
        <taxon>Liliopsida</taxon>
        <taxon>Araceae</taxon>
        <taxon>Aroideae</taxon>
        <taxon>Colocasieae</taxon>
        <taxon>Colocasia</taxon>
    </lineage>
</organism>
<accession>A0A843VU87</accession>